<comment type="caution">
    <text evidence="9">Lacks conserved residue(s) required for the propagation of feature annotation.</text>
</comment>
<name>A0A0R3UEB2_MESCO</name>
<dbReference type="AlphaFoldDB" id="A0A0R3UEB2"/>
<proteinExistence type="inferred from homology"/>
<feature type="transmembrane region" description="Helical" evidence="9">
    <location>
        <begin position="44"/>
        <end position="72"/>
    </location>
</feature>
<keyword evidence="4 9" id="KW-0812">Transmembrane</keyword>
<evidence type="ECO:0000256" key="9">
    <source>
        <dbReference type="RuleBase" id="RU910717"/>
    </source>
</evidence>
<keyword evidence="6 9" id="KW-1133">Transmembrane helix</keyword>
<evidence type="ECO:0000256" key="8">
    <source>
        <dbReference type="ARBA" id="ARBA00023136"/>
    </source>
</evidence>
<comment type="function">
    <text evidence="1 9">Involved in the early part of the secretory pathway.</text>
</comment>
<evidence type="ECO:0000313" key="11">
    <source>
        <dbReference type="Proteomes" id="UP000267029"/>
    </source>
</evidence>
<dbReference type="PANTHER" id="PTHR46815:SF1">
    <property type="entry name" value="PROTEIN KISH-B"/>
    <property type="match status" value="1"/>
</dbReference>
<sequence length="74" mass="8497">MVNAYSLDGVLTIALLFICACAYMRRVTRLKNLLFNENKGFWGIFYKSAVIGIRLHILVSISCISMAFYLLLFR</sequence>
<keyword evidence="7" id="KW-0333">Golgi apparatus</keyword>
<evidence type="ECO:0000313" key="12">
    <source>
        <dbReference type="WBParaSite" id="MCOS_0000531601-mRNA-1"/>
    </source>
</evidence>
<dbReference type="GO" id="GO:0000139">
    <property type="term" value="C:Golgi membrane"/>
    <property type="evidence" value="ECO:0007669"/>
    <property type="project" value="UniProtKB-SubCell"/>
</dbReference>
<dbReference type="InterPro" id="IPR042863">
    <property type="entry name" value="Kish-B"/>
</dbReference>
<keyword evidence="5" id="KW-0732">Signal</keyword>
<dbReference type="WBParaSite" id="MCOS_0000531601-mRNA-1">
    <property type="protein sequence ID" value="MCOS_0000531601-mRNA-1"/>
    <property type="gene ID" value="MCOS_0000531601"/>
</dbReference>
<evidence type="ECO:0000256" key="2">
    <source>
        <dbReference type="ARBA" id="ARBA00004614"/>
    </source>
</evidence>
<dbReference type="OrthoDB" id="10034655at2759"/>
<dbReference type="STRING" id="53468.A0A0R3UEB2"/>
<evidence type="ECO:0000256" key="4">
    <source>
        <dbReference type="ARBA" id="ARBA00022692"/>
    </source>
</evidence>
<keyword evidence="11" id="KW-1185">Reference proteome</keyword>
<reference evidence="10 11" key="2">
    <citation type="submission" date="2018-10" db="EMBL/GenBank/DDBJ databases">
        <authorList>
            <consortium name="Pathogen Informatics"/>
        </authorList>
    </citation>
    <scope>NUCLEOTIDE SEQUENCE [LARGE SCALE GENOMIC DNA]</scope>
</reference>
<dbReference type="PANTHER" id="PTHR46815">
    <property type="entry name" value="PROTEIN KISH-B"/>
    <property type="match status" value="1"/>
</dbReference>
<comment type="subcellular location">
    <subcellularLocation>
        <location evidence="2">Golgi apparatus membrane</location>
        <topology evidence="2">Single-pass type I membrane protein</topology>
    </subcellularLocation>
</comment>
<dbReference type="Pfam" id="PF06842">
    <property type="entry name" value="DUF1242"/>
    <property type="match status" value="1"/>
</dbReference>
<evidence type="ECO:0000256" key="7">
    <source>
        <dbReference type="ARBA" id="ARBA00023034"/>
    </source>
</evidence>
<evidence type="ECO:0000256" key="1">
    <source>
        <dbReference type="ARBA" id="ARBA00002154"/>
    </source>
</evidence>
<protein>
    <recommendedName>
        <fullName evidence="9">Protein kish</fullName>
    </recommendedName>
</protein>
<comment type="similarity">
    <text evidence="3 9">Belongs to the KISH family.</text>
</comment>
<organism evidence="12">
    <name type="scientific">Mesocestoides corti</name>
    <name type="common">Flatworm</name>
    <dbReference type="NCBI Taxonomy" id="53468"/>
    <lineage>
        <taxon>Eukaryota</taxon>
        <taxon>Metazoa</taxon>
        <taxon>Spiralia</taxon>
        <taxon>Lophotrochozoa</taxon>
        <taxon>Platyhelminthes</taxon>
        <taxon>Cestoda</taxon>
        <taxon>Eucestoda</taxon>
        <taxon>Cyclophyllidea</taxon>
        <taxon>Mesocestoididae</taxon>
        <taxon>Mesocestoides</taxon>
    </lineage>
</organism>
<feature type="transmembrane region" description="Helical" evidence="9">
    <location>
        <begin position="6"/>
        <end position="24"/>
    </location>
</feature>
<evidence type="ECO:0000256" key="5">
    <source>
        <dbReference type="ARBA" id="ARBA00022729"/>
    </source>
</evidence>
<evidence type="ECO:0000256" key="3">
    <source>
        <dbReference type="ARBA" id="ARBA00008961"/>
    </source>
</evidence>
<evidence type="ECO:0000313" key="10">
    <source>
        <dbReference type="EMBL" id="VDD79314.1"/>
    </source>
</evidence>
<accession>A0A0R3UEB2</accession>
<evidence type="ECO:0000256" key="6">
    <source>
        <dbReference type="ARBA" id="ARBA00022989"/>
    </source>
</evidence>
<dbReference type="InterPro" id="IPR009653">
    <property type="entry name" value="Ksh1"/>
</dbReference>
<dbReference type="EMBL" id="UXSR01005190">
    <property type="protein sequence ID" value="VDD79314.1"/>
    <property type="molecule type" value="Genomic_DNA"/>
</dbReference>
<gene>
    <name evidence="10" type="ORF">MCOS_LOCUS5317</name>
</gene>
<keyword evidence="8 9" id="KW-0472">Membrane</keyword>
<reference evidence="12" key="1">
    <citation type="submission" date="2017-02" db="UniProtKB">
        <authorList>
            <consortium name="WormBaseParasite"/>
        </authorList>
    </citation>
    <scope>IDENTIFICATION</scope>
</reference>
<dbReference type="Proteomes" id="UP000267029">
    <property type="component" value="Unassembled WGS sequence"/>
</dbReference>